<dbReference type="KEGG" id="ptkz:JDV02_002522"/>
<feature type="region of interest" description="Disordered" evidence="1">
    <location>
        <begin position="24"/>
        <end position="44"/>
    </location>
</feature>
<dbReference type="AlphaFoldDB" id="A0A9Q8QB75"/>
<dbReference type="Proteomes" id="UP000829364">
    <property type="component" value="Chromosome 2"/>
</dbReference>
<evidence type="ECO:0000313" key="2">
    <source>
        <dbReference type="EMBL" id="UNI16046.1"/>
    </source>
</evidence>
<evidence type="ECO:0000256" key="1">
    <source>
        <dbReference type="SAM" id="MobiDB-lite"/>
    </source>
</evidence>
<sequence length="106" mass="11724">MQSTATPMQGHFLHGTVFRHLEPAPAVRSSPALTRPPPSQVHIASDGRSRLRWLFPQPLAKTSSEQKEHLHFPSPIHSLDPAQPLGVCKRGTRQTKAFLGFLPFVA</sequence>
<dbReference type="EMBL" id="CP086355">
    <property type="protein sequence ID" value="UNI16046.1"/>
    <property type="molecule type" value="Genomic_DNA"/>
</dbReference>
<gene>
    <name evidence="2" type="ORF">JDV02_002522</name>
</gene>
<protein>
    <submittedName>
        <fullName evidence="2">Uncharacterized protein</fullName>
    </submittedName>
</protein>
<reference evidence="2" key="1">
    <citation type="submission" date="2021-11" db="EMBL/GenBank/DDBJ databases">
        <title>Purpureocillium_takamizusanense_genome.</title>
        <authorList>
            <person name="Nguyen N.-H."/>
        </authorList>
    </citation>
    <scope>NUCLEOTIDE SEQUENCE</scope>
    <source>
        <strain evidence="2">PT3</strain>
    </source>
</reference>
<organism evidence="2 3">
    <name type="scientific">Purpureocillium takamizusanense</name>
    <dbReference type="NCBI Taxonomy" id="2060973"/>
    <lineage>
        <taxon>Eukaryota</taxon>
        <taxon>Fungi</taxon>
        <taxon>Dikarya</taxon>
        <taxon>Ascomycota</taxon>
        <taxon>Pezizomycotina</taxon>
        <taxon>Sordariomycetes</taxon>
        <taxon>Hypocreomycetidae</taxon>
        <taxon>Hypocreales</taxon>
        <taxon>Ophiocordycipitaceae</taxon>
        <taxon>Purpureocillium</taxon>
    </lineage>
</organism>
<dbReference type="GeneID" id="72064483"/>
<dbReference type="RefSeq" id="XP_047839527.1">
    <property type="nucleotide sequence ID" value="XM_047983556.1"/>
</dbReference>
<proteinExistence type="predicted"/>
<evidence type="ECO:0000313" key="3">
    <source>
        <dbReference type="Proteomes" id="UP000829364"/>
    </source>
</evidence>
<keyword evidence="3" id="KW-1185">Reference proteome</keyword>
<accession>A0A9Q8QB75</accession>
<name>A0A9Q8QB75_9HYPO</name>